<protein>
    <recommendedName>
        <fullName evidence="2">NADH:ubiquinone oxidoreductase intermediate-associated protein 30 domain-containing protein</fullName>
    </recommendedName>
</protein>
<sequence>MEAPIAFPFLSLPKNPNIIKKLVVAGIFLTLINSTKASAENSNFEDPKQALLTIEAPWVVKTDKTERPSVGSSEATFLDAGNELQFQGTLATISGNEGLVGFAFIETPVFLDLTGYKYIEFYAKSQAPKVVYTLKIKDDQEEQSPGTLTFEQEFVVGTEWTRVKLPVSHFQPKIRGKLANTFELHLSQVRSLSFQINRSNQEVGSPIPLEFALDISSKVYLTNQD</sequence>
<dbReference type="Pfam" id="PF08547">
    <property type="entry name" value="CIA30"/>
    <property type="match status" value="1"/>
</dbReference>
<dbReference type="AlphaFoldDB" id="A0A139WY15"/>
<keyword evidence="4" id="KW-1185">Reference proteome</keyword>
<evidence type="ECO:0000259" key="2">
    <source>
        <dbReference type="Pfam" id="PF08547"/>
    </source>
</evidence>
<dbReference type="SUPFAM" id="SSF49785">
    <property type="entry name" value="Galactose-binding domain-like"/>
    <property type="match status" value="1"/>
</dbReference>
<dbReference type="InterPro" id="IPR013857">
    <property type="entry name" value="NADH-UbQ_OxRdtase-assoc_prot30"/>
</dbReference>
<accession>A0A139WY15</accession>
<evidence type="ECO:0000313" key="4">
    <source>
        <dbReference type="Proteomes" id="UP000076925"/>
    </source>
</evidence>
<dbReference type="Gene3D" id="2.60.120.430">
    <property type="entry name" value="Galactose-binding lectin"/>
    <property type="match status" value="1"/>
</dbReference>
<gene>
    <name evidence="3" type="ORF">WA1_47870</name>
</gene>
<proteinExistence type="inferred from homology"/>
<dbReference type="InterPro" id="IPR039131">
    <property type="entry name" value="NDUFAF1"/>
</dbReference>
<reference evidence="3 4" key="1">
    <citation type="journal article" date="2013" name="Genome Biol. Evol.">
        <title>Genomes of Stigonematalean cyanobacteria (subsection V) and the evolution of oxygenic photosynthesis from prokaryotes to plastids.</title>
        <authorList>
            <person name="Dagan T."/>
            <person name="Roettger M."/>
            <person name="Stucken K."/>
            <person name="Landan G."/>
            <person name="Koch R."/>
            <person name="Major P."/>
            <person name="Gould S.B."/>
            <person name="Goremykin V.V."/>
            <person name="Rippka R."/>
            <person name="Tandeau de Marsac N."/>
            <person name="Gugger M."/>
            <person name="Lockhart P.J."/>
            <person name="Allen J.F."/>
            <person name="Brune I."/>
            <person name="Maus I."/>
            <person name="Puhler A."/>
            <person name="Martin W.F."/>
        </authorList>
    </citation>
    <scope>NUCLEOTIDE SEQUENCE [LARGE SCALE GENOMIC DNA]</scope>
    <source>
        <strain evidence="3 4">PCC 7110</strain>
    </source>
</reference>
<dbReference type="GO" id="GO:0010257">
    <property type="term" value="P:NADH dehydrogenase complex assembly"/>
    <property type="evidence" value="ECO:0007669"/>
    <property type="project" value="TreeGrafter"/>
</dbReference>
<dbReference type="PANTHER" id="PTHR13194">
    <property type="entry name" value="COMPLEX I INTERMEDIATE-ASSOCIATED PROTEIN 30"/>
    <property type="match status" value="1"/>
</dbReference>
<dbReference type="GO" id="GO:0051082">
    <property type="term" value="F:unfolded protein binding"/>
    <property type="evidence" value="ECO:0007669"/>
    <property type="project" value="TreeGrafter"/>
</dbReference>
<comment type="caution">
    <text evidence="3">The sequence shown here is derived from an EMBL/GenBank/DDBJ whole genome shotgun (WGS) entry which is preliminary data.</text>
</comment>
<dbReference type="InterPro" id="IPR008979">
    <property type="entry name" value="Galactose-bd-like_sf"/>
</dbReference>
<organism evidence="3 4">
    <name type="scientific">Scytonema hofmannii PCC 7110</name>
    <dbReference type="NCBI Taxonomy" id="128403"/>
    <lineage>
        <taxon>Bacteria</taxon>
        <taxon>Bacillati</taxon>
        <taxon>Cyanobacteriota</taxon>
        <taxon>Cyanophyceae</taxon>
        <taxon>Nostocales</taxon>
        <taxon>Scytonemataceae</taxon>
        <taxon>Scytonema</taxon>
    </lineage>
</organism>
<feature type="domain" description="NADH:ubiquinone oxidoreductase intermediate-associated protein 30" evidence="2">
    <location>
        <begin position="58"/>
        <end position="200"/>
    </location>
</feature>
<dbReference type="PANTHER" id="PTHR13194:SF19">
    <property type="entry name" value="NAD(P)-BINDING ROSSMANN-FOLD SUPERFAMILY PROTEIN"/>
    <property type="match status" value="1"/>
</dbReference>
<dbReference type="Proteomes" id="UP000076925">
    <property type="component" value="Unassembled WGS sequence"/>
</dbReference>
<evidence type="ECO:0000313" key="3">
    <source>
        <dbReference type="EMBL" id="KYC37334.1"/>
    </source>
</evidence>
<name>A0A139WY15_9CYAN</name>
<comment type="similarity">
    <text evidence="1">Belongs to the CIA30 family.</text>
</comment>
<evidence type="ECO:0000256" key="1">
    <source>
        <dbReference type="ARBA" id="ARBA00007884"/>
    </source>
</evidence>
<dbReference type="EMBL" id="ANNX02000047">
    <property type="protein sequence ID" value="KYC37334.1"/>
    <property type="molecule type" value="Genomic_DNA"/>
</dbReference>